<dbReference type="InterPro" id="IPR052709">
    <property type="entry name" value="Transposase-MT_Hybrid"/>
</dbReference>
<protein>
    <recommendedName>
        <fullName evidence="3">Transposase</fullName>
    </recommendedName>
</protein>
<evidence type="ECO:0000313" key="2">
    <source>
        <dbReference type="Proteomes" id="UP000835052"/>
    </source>
</evidence>
<comment type="caution">
    <text evidence="1">The sequence shown here is derived from an EMBL/GenBank/DDBJ whole genome shotgun (WGS) entry which is preliminary data.</text>
</comment>
<keyword evidence="2" id="KW-1185">Reference proteome</keyword>
<sequence length="195" mass="23061">MGRWVPYPLTDYGKDRRVDMALSFLTLHRTHEWLDNIITGDEYGSTKMCRQKDVAEPDLRAKNVMLDVHQPQRLHLPAAKAETRRRKRRGNQAVIYFQHDNARPHIARSTKAKLETYGWHVLPHPPYSPDLAPSNHYLFSELQRALAGQKFDNEKQVRPWLTNWFKAQPATFWRQGIYTLPRQWQQTIDAHGEYF</sequence>
<organism evidence="1 2">
    <name type="scientific">Caenorhabditis auriculariae</name>
    <dbReference type="NCBI Taxonomy" id="2777116"/>
    <lineage>
        <taxon>Eukaryota</taxon>
        <taxon>Metazoa</taxon>
        <taxon>Ecdysozoa</taxon>
        <taxon>Nematoda</taxon>
        <taxon>Chromadorea</taxon>
        <taxon>Rhabditida</taxon>
        <taxon>Rhabditina</taxon>
        <taxon>Rhabditomorpha</taxon>
        <taxon>Rhabditoidea</taxon>
        <taxon>Rhabditidae</taxon>
        <taxon>Peloderinae</taxon>
        <taxon>Caenorhabditis</taxon>
    </lineage>
</organism>
<dbReference type="GO" id="GO:0003676">
    <property type="term" value="F:nucleic acid binding"/>
    <property type="evidence" value="ECO:0007669"/>
    <property type="project" value="InterPro"/>
</dbReference>
<proteinExistence type="predicted"/>
<dbReference type="OrthoDB" id="9970333at2759"/>
<dbReference type="Proteomes" id="UP000835052">
    <property type="component" value="Unassembled WGS sequence"/>
</dbReference>
<evidence type="ECO:0008006" key="3">
    <source>
        <dbReference type="Google" id="ProtNLM"/>
    </source>
</evidence>
<evidence type="ECO:0000313" key="1">
    <source>
        <dbReference type="EMBL" id="CAD6197225.1"/>
    </source>
</evidence>
<dbReference type="PANTHER" id="PTHR46060">
    <property type="entry name" value="MARINER MOS1 TRANSPOSASE-LIKE PROTEIN"/>
    <property type="match status" value="1"/>
</dbReference>
<gene>
    <name evidence="1" type="ORF">CAUJ_LOCUS13134</name>
</gene>
<dbReference type="InterPro" id="IPR036397">
    <property type="entry name" value="RNaseH_sf"/>
</dbReference>
<accession>A0A8S1HPR5</accession>
<dbReference type="Gene3D" id="3.30.420.10">
    <property type="entry name" value="Ribonuclease H-like superfamily/Ribonuclease H"/>
    <property type="match status" value="1"/>
</dbReference>
<dbReference type="EMBL" id="CAJGYM010000088">
    <property type="protein sequence ID" value="CAD6197225.1"/>
    <property type="molecule type" value="Genomic_DNA"/>
</dbReference>
<dbReference type="AlphaFoldDB" id="A0A8S1HPR5"/>
<name>A0A8S1HPR5_9PELO</name>
<reference evidence="1" key="1">
    <citation type="submission" date="2020-10" db="EMBL/GenBank/DDBJ databases">
        <authorList>
            <person name="Kikuchi T."/>
        </authorList>
    </citation>
    <scope>NUCLEOTIDE SEQUENCE</scope>
    <source>
        <strain evidence="1">NKZ352</strain>
    </source>
</reference>
<dbReference type="PANTHER" id="PTHR46060:SF1">
    <property type="entry name" value="MARINER MOS1 TRANSPOSASE-LIKE PROTEIN"/>
    <property type="match status" value="1"/>
</dbReference>